<comment type="caution">
    <text evidence="1">The sequence shown here is derived from an EMBL/GenBank/DDBJ whole genome shotgun (WGS) entry which is preliminary data.</text>
</comment>
<dbReference type="AlphaFoldDB" id="A0A1V4KJV0"/>
<organism evidence="1 2">
    <name type="scientific">Patagioenas fasciata monilis</name>
    <dbReference type="NCBI Taxonomy" id="372326"/>
    <lineage>
        <taxon>Eukaryota</taxon>
        <taxon>Metazoa</taxon>
        <taxon>Chordata</taxon>
        <taxon>Craniata</taxon>
        <taxon>Vertebrata</taxon>
        <taxon>Euteleostomi</taxon>
        <taxon>Archelosauria</taxon>
        <taxon>Archosauria</taxon>
        <taxon>Dinosauria</taxon>
        <taxon>Saurischia</taxon>
        <taxon>Theropoda</taxon>
        <taxon>Coelurosauria</taxon>
        <taxon>Aves</taxon>
        <taxon>Neognathae</taxon>
        <taxon>Neoaves</taxon>
        <taxon>Columbimorphae</taxon>
        <taxon>Columbiformes</taxon>
        <taxon>Columbidae</taxon>
        <taxon>Patagioenas</taxon>
    </lineage>
</organism>
<name>A0A1V4KJV0_PATFA</name>
<evidence type="ECO:0000313" key="2">
    <source>
        <dbReference type="Proteomes" id="UP000190648"/>
    </source>
</evidence>
<accession>A0A1V4KJV0</accession>
<dbReference type="Proteomes" id="UP000190648">
    <property type="component" value="Unassembled WGS sequence"/>
</dbReference>
<sequence length="76" mass="8612">MRPLTARLREVDGPCEHQPCQNSPLCRETGFGGRTAGEKSRERARLTLGCTGDEQTSYTGILTRQWCFHSPYRLLN</sequence>
<proteinExistence type="predicted"/>
<gene>
    <name evidence="1" type="ORF">AV530_016060</name>
</gene>
<keyword evidence="2" id="KW-1185">Reference proteome</keyword>
<evidence type="ECO:0000313" key="1">
    <source>
        <dbReference type="EMBL" id="OPJ84736.1"/>
    </source>
</evidence>
<dbReference type="EMBL" id="LSYS01003057">
    <property type="protein sequence ID" value="OPJ84736.1"/>
    <property type="molecule type" value="Genomic_DNA"/>
</dbReference>
<protein>
    <submittedName>
        <fullName evidence="1">Uncharacterized protein</fullName>
    </submittedName>
</protein>
<reference evidence="1 2" key="1">
    <citation type="submission" date="2016-02" db="EMBL/GenBank/DDBJ databases">
        <title>Band-tailed pigeon sequencing and assembly.</title>
        <authorList>
            <person name="Soares A.E."/>
            <person name="Novak B.J."/>
            <person name="Rice E.S."/>
            <person name="O'Connell B."/>
            <person name="Chang D."/>
            <person name="Weber S."/>
            <person name="Shapiro B."/>
        </authorList>
    </citation>
    <scope>NUCLEOTIDE SEQUENCE [LARGE SCALE GENOMIC DNA]</scope>
    <source>
        <strain evidence="1">BTP2013</strain>
        <tissue evidence="1">Blood</tissue>
    </source>
</reference>